<evidence type="ECO:0000259" key="2">
    <source>
        <dbReference type="Pfam" id="PF11626"/>
    </source>
</evidence>
<dbReference type="EMBL" id="KV453841">
    <property type="protein sequence ID" value="ODV91521.1"/>
    <property type="molecule type" value="Genomic_DNA"/>
</dbReference>
<evidence type="ECO:0000256" key="1">
    <source>
        <dbReference type="SAM" id="MobiDB-lite"/>
    </source>
</evidence>
<feature type="compositionally biased region" description="Acidic residues" evidence="1">
    <location>
        <begin position="470"/>
        <end position="483"/>
    </location>
</feature>
<dbReference type="AlphaFoldDB" id="A0A1E4TIE5"/>
<feature type="compositionally biased region" description="Acidic residues" evidence="1">
    <location>
        <begin position="414"/>
        <end position="424"/>
    </location>
</feature>
<dbReference type="InterPro" id="IPR021661">
    <property type="entry name" value="Rap1_C"/>
</dbReference>
<reference evidence="4" key="1">
    <citation type="submission" date="2016-02" db="EMBL/GenBank/DDBJ databases">
        <title>Comparative genomics of biotechnologically important yeasts.</title>
        <authorList>
            <consortium name="DOE Joint Genome Institute"/>
            <person name="Riley R."/>
            <person name="Haridas S."/>
            <person name="Wolfe K.H."/>
            <person name="Lopes M.R."/>
            <person name="Hittinger C.T."/>
            <person name="Goker M."/>
            <person name="Salamov A."/>
            <person name="Wisecaver J."/>
            <person name="Long T.M."/>
            <person name="Aerts A.L."/>
            <person name="Barry K."/>
            <person name="Choi C."/>
            <person name="Clum A."/>
            <person name="Coughlan A.Y."/>
            <person name="Deshpande S."/>
            <person name="Douglass A.P."/>
            <person name="Hanson S.J."/>
            <person name="Klenk H.-P."/>
            <person name="Labutti K."/>
            <person name="Lapidus A."/>
            <person name="Lindquist E."/>
            <person name="Lipzen A."/>
            <person name="Meier-Kolthoff J.P."/>
            <person name="Ohm R.A."/>
            <person name="Otillar R.P."/>
            <person name="Pangilinan J."/>
            <person name="Peng Y."/>
            <person name="Rokas A."/>
            <person name="Rosa C.A."/>
            <person name="Scheuner C."/>
            <person name="Sibirny A.A."/>
            <person name="Slot J.C."/>
            <person name="Stielow J.B."/>
            <person name="Sun H."/>
            <person name="Kurtzman C.P."/>
            <person name="Blackwell M."/>
            <person name="Jeffries T.W."/>
            <person name="Grigoriev I.V."/>
        </authorList>
    </citation>
    <scope>NUCLEOTIDE SEQUENCE [LARGE SCALE GENOMIC DNA]</scope>
    <source>
        <strain evidence="4">NRRL Y-17796</strain>
    </source>
</reference>
<organism evidence="3 4">
    <name type="scientific">Tortispora caseinolytica NRRL Y-17796</name>
    <dbReference type="NCBI Taxonomy" id="767744"/>
    <lineage>
        <taxon>Eukaryota</taxon>
        <taxon>Fungi</taxon>
        <taxon>Dikarya</taxon>
        <taxon>Ascomycota</taxon>
        <taxon>Saccharomycotina</taxon>
        <taxon>Trigonopsidomycetes</taxon>
        <taxon>Trigonopsidales</taxon>
        <taxon>Trigonopsidaceae</taxon>
        <taxon>Tortispora</taxon>
    </lineage>
</organism>
<evidence type="ECO:0000313" key="4">
    <source>
        <dbReference type="Proteomes" id="UP000095023"/>
    </source>
</evidence>
<evidence type="ECO:0000313" key="3">
    <source>
        <dbReference type="EMBL" id="ODV91521.1"/>
    </source>
</evidence>
<feature type="domain" description="TRF2-interacting telomeric protein/Rap1 C-terminal" evidence="2">
    <location>
        <begin position="520"/>
        <end position="588"/>
    </location>
</feature>
<proteinExistence type="predicted"/>
<protein>
    <recommendedName>
        <fullName evidence="2">TRF2-interacting telomeric protein/Rap1 C-terminal domain-containing protein</fullName>
    </recommendedName>
</protein>
<sequence>MSMLFKNFTFHILPGCADNEQLTREIYLHGGTIALTINRNDFAKWNRLDMFLALCDEHSMPDWPDLRPIHYRYVYDSIAKGKLLSQVDYYLKYSSRAKPVRGSQYTIEEDRKLVDHITKLAYEGFPLHELMSIRTYRNLLDFPGRNERSLYVRATRRIIPYLIQASIAVNRDITQRDYRQERLNDDRAFLTFIANACRNRKALTLEVFEDYVNSDIDNYERFAAPILVKHIRKLYRLPALHRRRSYTITANDALTRFHTLLYGKPRTLEPLVNEILELNYPVQPGFFPVSRKTLYLFLRRRKFHPDFSLDEIGLDSNTPKEFRDYVLGSSRSNVTALPARDLAAEAESPSAFNSDSEASGDTFYSFTMFNEYSINESVHQKIIDAYKETKQITEEQLKDLPLLSDSEVYTTANEDNESPAEDDLMSQSGESDIPSLPSLDDFSEYEQADSKVDLDLDSDSNINTLRTTQEDTDIDDSDNDDDYDAKNTPERLLDSQREPFEEWVNILSRAYNVPRMDVLMLTHCCRTIRDLTGAAVMRYSKNSQFPVLKGCFSPEDDQIILQGKISADYRRIRQLHGDEQIEKRALFLSTEGPNPLSLSRLSQNL</sequence>
<dbReference type="OrthoDB" id="2019572at2759"/>
<keyword evidence="4" id="KW-1185">Reference proteome</keyword>
<dbReference type="Proteomes" id="UP000095023">
    <property type="component" value="Unassembled WGS sequence"/>
</dbReference>
<feature type="region of interest" description="Disordered" evidence="1">
    <location>
        <begin position="412"/>
        <end position="491"/>
    </location>
</feature>
<gene>
    <name evidence="3" type="ORF">CANCADRAFT_71780</name>
</gene>
<dbReference type="Gene3D" id="1.10.10.2170">
    <property type="match status" value="1"/>
</dbReference>
<accession>A0A1E4TIE5</accession>
<dbReference type="InterPro" id="IPR038104">
    <property type="entry name" value="Rap1_C_sf"/>
</dbReference>
<name>A0A1E4TIE5_9ASCO</name>
<dbReference type="Pfam" id="PF11626">
    <property type="entry name" value="Rap1_C"/>
    <property type="match status" value="1"/>
</dbReference>